<proteinExistence type="predicted"/>
<gene>
    <name evidence="2" type="ORF">GNI_115180</name>
</gene>
<protein>
    <submittedName>
        <fullName evidence="2">Uncharacterized protein</fullName>
    </submittedName>
</protein>
<keyword evidence="3" id="KW-1185">Reference proteome</keyword>
<dbReference type="AlphaFoldDB" id="A0A023B331"/>
<feature type="region of interest" description="Disordered" evidence="1">
    <location>
        <begin position="131"/>
        <end position="183"/>
    </location>
</feature>
<organism evidence="2 3">
    <name type="scientific">Gregarina niphandrodes</name>
    <name type="common">Septate eugregarine</name>
    <dbReference type="NCBI Taxonomy" id="110365"/>
    <lineage>
        <taxon>Eukaryota</taxon>
        <taxon>Sar</taxon>
        <taxon>Alveolata</taxon>
        <taxon>Apicomplexa</taxon>
        <taxon>Conoidasida</taxon>
        <taxon>Gregarinasina</taxon>
        <taxon>Eugregarinorida</taxon>
        <taxon>Gregarinidae</taxon>
        <taxon>Gregarina</taxon>
    </lineage>
</organism>
<feature type="compositionally biased region" description="Basic residues" evidence="1">
    <location>
        <begin position="174"/>
        <end position="183"/>
    </location>
</feature>
<feature type="compositionally biased region" description="Basic and acidic residues" evidence="1">
    <location>
        <begin position="131"/>
        <end position="173"/>
    </location>
</feature>
<evidence type="ECO:0000313" key="3">
    <source>
        <dbReference type="Proteomes" id="UP000019763"/>
    </source>
</evidence>
<evidence type="ECO:0000313" key="2">
    <source>
        <dbReference type="EMBL" id="EZG55289.1"/>
    </source>
</evidence>
<evidence type="ECO:0000256" key="1">
    <source>
        <dbReference type="SAM" id="MobiDB-lite"/>
    </source>
</evidence>
<accession>A0A023B331</accession>
<dbReference type="EMBL" id="AFNH02000857">
    <property type="protein sequence ID" value="EZG55289.1"/>
    <property type="molecule type" value="Genomic_DNA"/>
</dbReference>
<dbReference type="RefSeq" id="XP_011131668.1">
    <property type="nucleotide sequence ID" value="XM_011133366.1"/>
</dbReference>
<dbReference type="GeneID" id="22914089"/>
<comment type="caution">
    <text evidence="2">The sequence shown here is derived from an EMBL/GenBank/DDBJ whole genome shotgun (WGS) entry which is preliminary data.</text>
</comment>
<reference evidence="2" key="1">
    <citation type="submission" date="2013-12" db="EMBL/GenBank/DDBJ databases">
        <authorList>
            <person name="Omoto C.K."/>
            <person name="Sibley D."/>
            <person name="Venepally P."/>
            <person name="Hadjithomas M."/>
            <person name="Karamycheva S."/>
            <person name="Brunk B."/>
            <person name="Roos D."/>
            <person name="Caler E."/>
            <person name="Lorenzi H."/>
        </authorList>
    </citation>
    <scope>NUCLEOTIDE SEQUENCE</scope>
</reference>
<name>A0A023B331_GRENI</name>
<dbReference type="VEuPathDB" id="CryptoDB:GNI_115180"/>
<sequence length="183" mass="20054">MADLGLRQKTRIRLPEFMDLCHGPSYLPRFRVDRLPNMFTCAVPFRALPPPDSDAGPSNHDFQNIVTLFKRKHAPTDTIPEALPPTGLITMPEALGLPIRPPLQALAGPDPVGISFDKVANEKTVNEKTVNDKDIKGKDIKGRDIKGKDIKGKDIKGRNATGADDKAVKDKAKKEKKAKGGKK</sequence>
<dbReference type="Proteomes" id="UP000019763">
    <property type="component" value="Unassembled WGS sequence"/>
</dbReference>